<keyword evidence="2" id="KW-0808">Transferase</keyword>
<gene>
    <name evidence="2" type="ORF">DWB85_07315</name>
</gene>
<dbReference type="CDD" id="cd04301">
    <property type="entry name" value="NAT_SF"/>
    <property type="match status" value="1"/>
</dbReference>
<dbReference type="PROSITE" id="PS51186">
    <property type="entry name" value="GNAT"/>
    <property type="match status" value="1"/>
</dbReference>
<dbReference type="Gene3D" id="3.40.630.30">
    <property type="match status" value="1"/>
</dbReference>
<protein>
    <submittedName>
        <fullName evidence="2">GNAT family N-acetyltransferase</fullName>
    </submittedName>
</protein>
<evidence type="ECO:0000259" key="1">
    <source>
        <dbReference type="PROSITE" id="PS51186"/>
    </source>
</evidence>
<dbReference type="RefSeq" id="WP_117953562.1">
    <property type="nucleotide sequence ID" value="NZ_QRAN01000006.1"/>
</dbReference>
<dbReference type="InterPro" id="IPR000182">
    <property type="entry name" value="GNAT_dom"/>
</dbReference>
<dbReference type="OrthoDB" id="275336at2"/>
<dbReference type="GO" id="GO:0016747">
    <property type="term" value="F:acyltransferase activity, transferring groups other than amino-acyl groups"/>
    <property type="evidence" value="ECO:0007669"/>
    <property type="project" value="InterPro"/>
</dbReference>
<name>A0A3L7E2B0_9GAMM</name>
<reference evidence="2 3" key="1">
    <citation type="submission" date="2018-07" db="EMBL/GenBank/DDBJ databases">
        <title>Halioglobus sp. genome submission.</title>
        <authorList>
            <person name="Ye M.-Q."/>
            <person name="Du Z.-J."/>
        </authorList>
    </citation>
    <scope>NUCLEOTIDE SEQUENCE [LARGE SCALE GENOMIC DNA]</scope>
    <source>
        <strain evidence="2 3">U0301</strain>
    </source>
</reference>
<dbReference type="SUPFAM" id="SSF55729">
    <property type="entry name" value="Acyl-CoA N-acyltransferases (Nat)"/>
    <property type="match status" value="1"/>
</dbReference>
<sequence length="165" mass="18459">MTATTVYYLEMRAPGQLLPGSDAPGLTITEARVKQWPFNRFLYQFVGGPWDWNDKLGWSAQQWQDYAEAADLRTWVGYSEGSPAGYFELQKQAGNEVEIKYFGLTPAFIGQGLGGTLLTAAIEQAWAWGEVQRVWVHTCSLDHPGALANYQARGMTLYRTEQEAG</sequence>
<comment type="caution">
    <text evidence="2">The sequence shown here is derived from an EMBL/GenBank/DDBJ whole genome shotgun (WGS) entry which is preliminary data.</text>
</comment>
<dbReference type="Proteomes" id="UP000265509">
    <property type="component" value="Unassembled WGS sequence"/>
</dbReference>
<proteinExistence type="predicted"/>
<evidence type="ECO:0000313" key="2">
    <source>
        <dbReference type="EMBL" id="RLQ22421.1"/>
    </source>
</evidence>
<dbReference type="AlphaFoldDB" id="A0A3L7E2B0"/>
<organism evidence="2 3">
    <name type="scientific">Seongchinamella sediminis</name>
    <dbReference type="NCBI Taxonomy" id="2283635"/>
    <lineage>
        <taxon>Bacteria</taxon>
        <taxon>Pseudomonadati</taxon>
        <taxon>Pseudomonadota</taxon>
        <taxon>Gammaproteobacteria</taxon>
        <taxon>Cellvibrionales</taxon>
        <taxon>Halieaceae</taxon>
        <taxon>Seongchinamella</taxon>
    </lineage>
</organism>
<keyword evidence="3" id="KW-1185">Reference proteome</keyword>
<feature type="domain" description="N-acetyltransferase" evidence="1">
    <location>
        <begin position="26"/>
        <end position="165"/>
    </location>
</feature>
<dbReference type="InterPro" id="IPR016181">
    <property type="entry name" value="Acyl_CoA_acyltransferase"/>
</dbReference>
<accession>A0A3L7E2B0</accession>
<dbReference type="EMBL" id="QRAN01000006">
    <property type="protein sequence ID" value="RLQ22421.1"/>
    <property type="molecule type" value="Genomic_DNA"/>
</dbReference>
<dbReference type="Pfam" id="PF00583">
    <property type="entry name" value="Acetyltransf_1"/>
    <property type="match status" value="1"/>
</dbReference>
<evidence type="ECO:0000313" key="3">
    <source>
        <dbReference type="Proteomes" id="UP000265509"/>
    </source>
</evidence>